<feature type="domain" description="BTB" evidence="1">
    <location>
        <begin position="13"/>
        <end position="78"/>
    </location>
</feature>
<dbReference type="Proteomes" id="UP001221757">
    <property type="component" value="Unassembled WGS sequence"/>
</dbReference>
<dbReference type="CDD" id="cd18186">
    <property type="entry name" value="BTB_POZ_ZBTB_KLHL-like"/>
    <property type="match status" value="1"/>
</dbReference>
<dbReference type="EMBL" id="JARKIE010000019">
    <property type="protein sequence ID" value="KAJ7700677.1"/>
    <property type="molecule type" value="Genomic_DNA"/>
</dbReference>
<dbReference type="PROSITE" id="PS50097">
    <property type="entry name" value="BTB"/>
    <property type="match status" value="1"/>
</dbReference>
<comment type="caution">
    <text evidence="2">The sequence shown here is derived from an EMBL/GenBank/DDBJ whole genome shotgun (WGS) entry which is preliminary data.</text>
</comment>
<reference evidence="2" key="1">
    <citation type="submission" date="2023-03" db="EMBL/GenBank/DDBJ databases">
        <title>Massive genome expansion in bonnet fungi (Mycena s.s.) driven by repeated elements and novel gene families across ecological guilds.</title>
        <authorList>
            <consortium name="Lawrence Berkeley National Laboratory"/>
            <person name="Harder C.B."/>
            <person name="Miyauchi S."/>
            <person name="Viragh M."/>
            <person name="Kuo A."/>
            <person name="Thoen E."/>
            <person name="Andreopoulos B."/>
            <person name="Lu D."/>
            <person name="Skrede I."/>
            <person name="Drula E."/>
            <person name="Henrissat B."/>
            <person name="Morin E."/>
            <person name="Kohler A."/>
            <person name="Barry K."/>
            <person name="LaButti K."/>
            <person name="Morin E."/>
            <person name="Salamov A."/>
            <person name="Lipzen A."/>
            <person name="Mereny Z."/>
            <person name="Hegedus B."/>
            <person name="Baldrian P."/>
            <person name="Stursova M."/>
            <person name="Weitz H."/>
            <person name="Taylor A."/>
            <person name="Grigoriev I.V."/>
            <person name="Nagy L.G."/>
            <person name="Martin F."/>
            <person name="Kauserud H."/>
        </authorList>
    </citation>
    <scope>NUCLEOTIDE SEQUENCE</scope>
    <source>
        <strain evidence="2">CBHHK067</strain>
    </source>
</reference>
<feature type="non-terminal residue" evidence="2">
    <location>
        <position position="78"/>
    </location>
</feature>
<organism evidence="2 3">
    <name type="scientific">Mycena rosella</name>
    <name type="common">Pink bonnet</name>
    <name type="synonym">Agaricus rosellus</name>
    <dbReference type="NCBI Taxonomy" id="1033263"/>
    <lineage>
        <taxon>Eukaryota</taxon>
        <taxon>Fungi</taxon>
        <taxon>Dikarya</taxon>
        <taxon>Basidiomycota</taxon>
        <taxon>Agaricomycotina</taxon>
        <taxon>Agaricomycetes</taxon>
        <taxon>Agaricomycetidae</taxon>
        <taxon>Agaricales</taxon>
        <taxon>Marasmiineae</taxon>
        <taxon>Mycenaceae</taxon>
        <taxon>Mycena</taxon>
    </lineage>
</organism>
<proteinExistence type="predicted"/>
<evidence type="ECO:0000259" key="1">
    <source>
        <dbReference type="PROSITE" id="PS50097"/>
    </source>
</evidence>
<gene>
    <name evidence="2" type="ORF">B0H17DRAFT_882729</name>
</gene>
<protein>
    <recommendedName>
        <fullName evidence="1">BTB domain-containing protein</fullName>
    </recommendedName>
</protein>
<dbReference type="Gene3D" id="3.30.710.10">
    <property type="entry name" value="Potassium Channel Kv1.1, Chain A"/>
    <property type="match status" value="1"/>
</dbReference>
<dbReference type="AlphaFoldDB" id="A0AAD7GP94"/>
<dbReference type="InterPro" id="IPR000210">
    <property type="entry name" value="BTB/POZ_dom"/>
</dbReference>
<evidence type="ECO:0000313" key="2">
    <source>
        <dbReference type="EMBL" id="KAJ7700677.1"/>
    </source>
</evidence>
<name>A0AAD7GP94_MYCRO</name>
<feature type="non-terminal residue" evidence="2">
    <location>
        <position position="1"/>
    </location>
</feature>
<accession>A0AAD7GP94</accession>
<dbReference type="Pfam" id="PF00651">
    <property type="entry name" value="BTB"/>
    <property type="match status" value="1"/>
</dbReference>
<dbReference type="SUPFAM" id="SSF54695">
    <property type="entry name" value="POZ domain"/>
    <property type="match status" value="1"/>
</dbReference>
<sequence>EPHRVEELWFEDGNLVLQAGNSQFRLHRSILAARSPVFQDMLSFPQPPESELVEGCPLVRLPDAESEVTVFLKAIFIP</sequence>
<dbReference type="InterPro" id="IPR011333">
    <property type="entry name" value="SKP1/BTB/POZ_sf"/>
</dbReference>
<evidence type="ECO:0000313" key="3">
    <source>
        <dbReference type="Proteomes" id="UP001221757"/>
    </source>
</evidence>
<keyword evidence="3" id="KW-1185">Reference proteome</keyword>